<organism evidence="2 3">
    <name type="scientific">Symbiodinium pilosum</name>
    <name type="common">Dinoflagellate</name>
    <dbReference type="NCBI Taxonomy" id="2952"/>
    <lineage>
        <taxon>Eukaryota</taxon>
        <taxon>Sar</taxon>
        <taxon>Alveolata</taxon>
        <taxon>Dinophyceae</taxon>
        <taxon>Suessiales</taxon>
        <taxon>Symbiodiniaceae</taxon>
        <taxon>Symbiodinium</taxon>
    </lineage>
</organism>
<evidence type="ECO:0000256" key="1">
    <source>
        <dbReference type="SAM" id="MobiDB-lite"/>
    </source>
</evidence>
<dbReference type="EMBL" id="CAJNIZ010028797">
    <property type="protein sequence ID" value="CAE7510920.1"/>
    <property type="molecule type" value="Genomic_DNA"/>
</dbReference>
<feature type="non-terminal residue" evidence="2">
    <location>
        <position position="341"/>
    </location>
</feature>
<dbReference type="Proteomes" id="UP000649617">
    <property type="component" value="Unassembled WGS sequence"/>
</dbReference>
<feature type="region of interest" description="Disordered" evidence="1">
    <location>
        <begin position="257"/>
        <end position="290"/>
    </location>
</feature>
<reference evidence="2" key="1">
    <citation type="submission" date="2021-02" db="EMBL/GenBank/DDBJ databases">
        <authorList>
            <person name="Dougan E. K."/>
            <person name="Rhodes N."/>
            <person name="Thang M."/>
            <person name="Chan C."/>
        </authorList>
    </citation>
    <scope>NUCLEOTIDE SEQUENCE</scope>
</reference>
<protein>
    <submittedName>
        <fullName evidence="2">Uncharacterized protein</fullName>
    </submittedName>
</protein>
<dbReference type="AlphaFoldDB" id="A0A812T0W3"/>
<gene>
    <name evidence="2" type="ORF">SPIL2461_LOCUS13292</name>
</gene>
<feature type="compositionally biased region" description="Polar residues" evidence="1">
    <location>
        <begin position="260"/>
        <end position="271"/>
    </location>
</feature>
<name>A0A812T0W3_SYMPI</name>
<evidence type="ECO:0000313" key="3">
    <source>
        <dbReference type="Proteomes" id="UP000649617"/>
    </source>
</evidence>
<accession>A0A812T0W3</accession>
<proteinExistence type="predicted"/>
<keyword evidence="3" id="KW-1185">Reference proteome</keyword>
<sequence>MKKFWAQFEDKIAIADKSRDAAGAAAASVATAAQSSEDKPESKDTIQKVQADAERMAEEMLSQQVMVLEQSSPAHMQLLAMLKAQDVCKSSSRHMAFYDPKNVAVCKVYPGHSKWQRYPVIVEADFKEFCKAANDLMAPGRDVCWILSGKVRTNEDIITKVVRAMKWGMKEFYLHYSSKMMAEMGYFQRMRGLANSGTAEKLYLCWKGQAPKDWKKQRMYIDVGSHTYIDSLLNVPIGLPKEMGLVPRAVFEAWDKQETSEGAGSAEQSTEGAGADPAAPDLTELAEGDSKNEANIIKKRKYSRRGSALAKMLSTDEVLLFPHDISGALMKELIYESSAEW</sequence>
<evidence type="ECO:0000313" key="2">
    <source>
        <dbReference type="EMBL" id="CAE7510920.1"/>
    </source>
</evidence>
<comment type="caution">
    <text evidence="2">The sequence shown here is derived from an EMBL/GenBank/DDBJ whole genome shotgun (WGS) entry which is preliminary data.</text>
</comment>